<sequence length="153" mass="17598">MEVMVSAAITTDAISNSQDDDSQEISINVNHLYLDIVGGEKKQRVYGLGSHASTLYLNSFSSSANSLRISMVIDHVADDRIRVLEEKIMRMRKNQERILQQRVEEEVSRFKQQSEEQFRSMQEKMRRIMRQMALLSCPSSDSVDPRDQSTLNL</sequence>
<dbReference type="EMBL" id="JARPOI010000011">
    <property type="protein sequence ID" value="KAJ9168598.1"/>
    <property type="molecule type" value="Genomic_DNA"/>
</dbReference>
<keyword evidence="3" id="KW-1185">Reference proteome</keyword>
<keyword evidence="1" id="KW-0175">Coiled coil</keyword>
<protein>
    <submittedName>
        <fullName evidence="2">Uncharacterized protein</fullName>
    </submittedName>
</protein>
<evidence type="ECO:0000313" key="2">
    <source>
        <dbReference type="EMBL" id="KAJ9168598.1"/>
    </source>
</evidence>
<feature type="coiled-coil region" evidence="1">
    <location>
        <begin position="81"/>
        <end position="131"/>
    </location>
</feature>
<evidence type="ECO:0000313" key="3">
    <source>
        <dbReference type="Proteomes" id="UP001174677"/>
    </source>
</evidence>
<accession>A0ABQ9LMQ7</accession>
<name>A0ABQ9LMQ7_HEVBR</name>
<reference evidence="2" key="1">
    <citation type="journal article" date="2023" name="Plant Biotechnol. J.">
        <title>Chromosome-level wild Hevea brasiliensis genome provides new tools for genomic-assisted breeding and valuable loci to elevate rubber yield.</title>
        <authorList>
            <person name="Cheng H."/>
            <person name="Song X."/>
            <person name="Hu Y."/>
            <person name="Wu T."/>
            <person name="Yang Q."/>
            <person name="An Z."/>
            <person name="Feng S."/>
            <person name="Deng Z."/>
            <person name="Wu W."/>
            <person name="Zeng X."/>
            <person name="Tu M."/>
            <person name="Wang X."/>
            <person name="Huang H."/>
        </authorList>
    </citation>
    <scope>NUCLEOTIDE SEQUENCE</scope>
    <source>
        <strain evidence="2">MT/VB/25A 57/8</strain>
    </source>
</reference>
<dbReference type="Proteomes" id="UP001174677">
    <property type="component" value="Chromosome 11"/>
</dbReference>
<organism evidence="2 3">
    <name type="scientific">Hevea brasiliensis</name>
    <name type="common">Para rubber tree</name>
    <name type="synonym">Siphonia brasiliensis</name>
    <dbReference type="NCBI Taxonomy" id="3981"/>
    <lineage>
        <taxon>Eukaryota</taxon>
        <taxon>Viridiplantae</taxon>
        <taxon>Streptophyta</taxon>
        <taxon>Embryophyta</taxon>
        <taxon>Tracheophyta</taxon>
        <taxon>Spermatophyta</taxon>
        <taxon>Magnoliopsida</taxon>
        <taxon>eudicotyledons</taxon>
        <taxon>Gunneridae</taxon>
        <taxon>Pentapetalae</taxon>
        <taxon>rosids</taxon>
        <taxon>fabids</taxon>
        <taxon>Malpighiales</taxon>
        <taxon>Euphorbiaceae</taxon>
        <taxon>Crotonoideae</taxon>
        <taxon>Micrandreae</taxon>
        <taxon>Hevea</taxon>
    </lineage>
</organism>
<comment type="caution">
    <text evidence="2">The sequence shown here is derived from an EMBL/GenBank/DDBJ whole genome shotgun (WGS) entry which is preliminary data.</text>
</comment>
<evidence type="ECO:0000256" key="1">
    <source>
        <dbReference type="SAM" id="Coils"/>
    </source>
</evidence>
<gene>
    <name evidence="2" type="ORF">P3X46_020098</name>
</gene>
<proteinExistence type="predicted"/>